<dbReference type="Pfam" id="PF00828">
    <property type="entry name" value="Ribosomal_L27A"/>
    <property type="match status" value="1"/>
</dbReference>
<evidence type="ECO:0000313" key="8">
    <source>
        <dbReference type="EMBL" id="MET3731185.1"/>
    </source>
</evidence>
<comment type="caution">
    <text evidence="8">The sequence shown here is derived from an EMBL/GenBank/DDBJ whole genome shotgun (WGS) entry which is preliminary data.</text>
</comment>
<comment type="function">
    <text evidence="4">Binds to the 23S rRNA.</text>
</comment>
<protein>
    <recommendedName>
        <fullName evidence="4">Large ribosomal subunit protein uL15</fullName>
    </recommendedName>
</protein>
<comment type="similarity">
    <text evidence="1 4 5">Belongs to the universal ribosomal protein uL15 family.</text>
</comment>
<dbReference type="Gene3D" id="3.100.10.10">
    <property type="match status" value="1"/>
</dbReference>
<keyword evidence="4" id="KW-0699">rRNA-binding</keyword>
<feature type="domain" description="Large ribosomal subunit protein uL15/eL18" evidence="7">
    <location>
        <begin position="77"/>
        <end position="147"/>
    </location>
</feature>
<comment type="subunit">
    <text evidence="4">Part of the 50S ribosomal subunit.</text>
</comment>
<dbReference type="InterPro" id="IPR005749">
    <property type="entry name" value="Ribosomal_uL15_bac-type"/>
</dbReference>
<reference evidence="8 9" key="1">
    <citation type="submission" date="2024-06" db="EMBL/GenBank/DDBJ databases">
        <title>Genomic Encyclopedia of Type Strains, Phase IV (KMG-IV): sequencing the most valuable type-strain genomes for metagenomic binning, comparative biology and taxonomic classification.</title>
        <authorList>
            <person name="Goeker M."/>
        </authorList>
    </citation>
    <scope>NUCLEOTIDE SEQUENCE [LARGE SCALE GENOMIC DNA]</scope>
    <source>
        <strain evidence="8 9">DSM 29388</strain>
    </source>
</reference>
<keyword evidence="4" id="KW-0694">RNA-binding</keyword>
<evidence type="ECO:0000259" key="7">
    <source>
        <dbReference type="Pfam" id="PF00828"/>
    </source>
</evidence>
<organism evidence="8 9">
    <name type="scientific">Moheibacter stercoris</name>
    <dbReference type="NCBI Taxonomy" id="1628251"/>
    <lineage>
        <taxon>Bacteria</taxon>
        <taxon>Pseudomonadati</taxon>
        <taxon>Bacteroidota</taxon>
        <taxon>Flavobacteriia</taxon>
        <taxon>Flavobacteriales</taxon>
        <taxon>Weeksellaceae</taxon>
        <taxon>Moheibacter</taxon>
    </lineage>
</organism>
<feature type="compositionally biased region" description="Gly residues" evidence="6">
    <location>
        <begin position="23"/>
        <end position="32"/>
    </location>
</feature>
<dbReference type="InterPro" id="IPR036227">
    <property type="entry name" value="Ribosomal_uL15/eL18_sf"/>
</dbReference>
<name>A0ABV2LRH6_9FLAO</name>
<evidence type="ECO:0000256" key="2">
    <source>
        <dbReference type="ARBA" id="ARBA00022980"/>
    </source>
</evidence>
<dbReference type="RefSeq" id="WP_354507207.1">
    <property type="nucleotide sequence ID" value="NZ_JBEPMO010000003.1"/>
</dbReference>
<dbReference type="PANTHER" id="PTHR12934:SF11">
    <property type="entry name" value="LARGE RIBOSOMAL SUBUNIT PROTEIN UL15M"/>
    <property type="match status" value="1"/>
</dbReference>
<dbReference type="SUPFAM" id="SSF52080">
    <property type="entry name" value="Ribosomal proteins L15p and L18e"/>
    <property type="match status" value="1"/>
</dbReference>
<dbReference type="Proteomes" id="UP001549146">
    <property type="component" value="Unassembled WGS sequence"/>
</dbReference>
<evidence type="ECO:0000256" key="1">
    <source>
        <dbReference type="ARBA" id="ARBA00007320"/>
    </source>
</evidence>
<evidence type="ECO:0000313" key="9">
    <source>
        <dbReference type="Proteomes" id="UP001549146"/>
    </source>
</evidence>
<dbReference type="HAMAP" id="MF_01341">
    <property type="entry name" value="Ribosomal_uL15"/>
    <property type="match status" value="1"/>
</dbReference>
<dbReference type="PANTHER" id="PTHR12934">
    <property type="entry name" value="50S RIBOSOMAL PROTEIN L15"/>
    <property type="match status" value="1"/>
</dbReference>
<proteinExistence type="inferred from homology"/>
<feature type="region of interest" description="Disordered" evidence="6">
    <location>
        <begin position="1"/>
        <end position="62"/>
    </location>
</feature>
<dbReference type="InterPro" id="IPR021131">
    <property type="entry name" value="Ribosomal_uL15/eL18"/>
</dbReference>
<sequence length="152" mass="16387">MKLNNLKPAAGSVKNKFRKGRGEASGNGGTSGRGHKGQKSRSGNKKKVGFEGGQMPLQRRTPKFGFKNINRVEYNGINLDVIQKLVDESKISGTLTKEDLVKQGLAHKNDLIKILGRGELKANVSITADKFTKTAQEAIEKAGGKAELVNAK</sequence>
<keyword evidence="9" id="KW-1185">Reference proteome</keyword>
<keyword evidence="3 4" id="KW-0687">Ribonucleoprotein</keyword>
<dbReference type="NCBIfam" id="TIGR01071">
    <property type="entry name" value="rplO_bact"/>
    <property type="match status" value="1"/>
</dbReference>
<dbReference type="GO" id="GO:0005840">
    <property type="term" value="C:ribosome"/>
    <property type="evidence" value="ECO:0007669"/>
    <property type="project" value="UniProtKB-KW"/>
</dbReference>
<evidence type="ECO:0000256" key="6">
    <source>
        <dbReference type="SAM" id="MobiDB-lite"/>
    </source>
</evidence>
<evidence type="ECO:0000256" key="4">
    <source>
        <dbReference type="HAMAP-Rule" id="MF_01341"/>
    </source>
</evidence>
<accession>A0ABV2LRH6</accession>
<dbReference type="EMBL" id="JBEPMO010000003">
    <property type="protein sequence ID" value="MET3731185.1"/>
    <property type="molecule type" value="Genomic_DNA"/>
</dbReference>
<keyword evidence="2 4" id="KW-0689">Ribosomal protein</keyword>
<evidence type="ECO:0000256" key="3">
    <source>
        <dbReference type="ARBA" id="ARBA00023274"/>
    </source>
</evidence>
<dbReference type="PROSITE" id="PS00475">
    <property type="entry name" value="RIBOSOMAL_L15"/>
    <property type="match status" value="1"/>
</dbReference>
<gene>
    <name evidence="4" type="primary">rplO</name>
    <name evidence="8" type="ORF">ABID46_000752</name>
</gene>
<dbReference type="InterPro" id="IPR030878">
    <property type="entry name" value="Ribosomal_uL15"/>
</dbReference>
<evidence type="ECO:0000256" key="5">
    <source>
        <dbReference type="RuleBase" id="RU003888"/>
    </source>
</evidence>
<dbReference type="InterPro" id="IPR001196">
    <property type="entry name" value="Ribosomal_uL15_CS"/>
</dbReference>
<feature type="compositionally biased region" description="Basic residues" evidence="6">
    <location>
        <begin position="33"/>
        <end position="47"/>
    </location>
</feature>